<evidence type="ECO:0000313" key="9">
    <source>
        <dbReference type="EMBL" id="QFZ18145.1"/>
    </source>
</evidence>
<evidence type="ECO:0000256" key="3">
    <source>
        <dbReference type="ARBA" id="ARBA00022801"/>
    </source>
</evidence>
<gene>
    <name evidence="9" type="ORF">EKG83_12220</name>
</gene>
<evidence type="ECO:0000256" key="1">
    <source>
        <dbReference type="ARBA" id="ARBA00009865"/>
    </source>
</evidence>
<dbReference type="Gene3D" id="2.115.10.20">
    <property type="entry name" value="Glycosyl hydrolase domain, family 43"/>
    <property type="match status" value="1"/>
</dbReference>
<evidence type="ECO:0000256" key="7">
    <source>
        <dbReference type="SAM" id="MobiDB-lite"/>
    </source>
</evidence>
<feature type="domain" description="Alpha-L-arabinofuranosidase B arabinose-binding" evidence="8">
    <location>
        <begin position="418"/>
        <end position="522"/>
    </location>
</feature>
<accession>A0A5Q0GWU8</accession>
<dbReference type="EMBL" id="CP034550">
    <property type="protein sequence ID" value="QFZ18145.1"/>
    <property type="molecule type" value="Genomic_DNA"/>
</dbReference>
<dbReference type="Pfam" id="PF04616">
    <property type="entry name" value="Glyco_hydro_43"/>
    <property type="match status" value="1"/>
</dbReference>
<dbReference type="KEGG" id="ssyi:EKG83_12220"/>
<dbReference type="GO" id="GO:0046373">
    <property type="term" value="P:L-arabinose metabolic process"/>
    <property type="evidence" value="ECO:0007669"/>
    <property type="project" value="InterPro"/>
</dbReference>
<comment type="similarity">
    <text evidence="1 6">Belongs to the glycosyl hydrolase 43 family.</text>
</comment>
<dbReference type="Proteomes" id="UP000325787">
    <property type="component" value="Chromosome"/>
</dbReference>
<dbReference type="InterPro" id="IPR023296">
    <property type="entry name" value="Glyco_hydro_beta-prop_sf"/>
</dbReference>
<name>A0A5Q0GWU8_SACSY</name>
<evidence type="ECO:0000313" key="10">
    <source>
        <dbReference type="Proteomes" id="UP000325787"/>
    </source>
</evidence>
<dbReference type="PANTHER" id="PTHR43817">
    <property type="entry name" value="GLYCOSYL HYDROLASE"/>
    <property type="match status" value="1"/>
</dbReference>
<dbReference type="InterPro" id="IPR007934">
    <property type="entry name" value="AbfB_ABD"/>
</dbReference>
<dbReference type="SUPFAM" id="SSF110221">
    <property type="entry name" value="AbfB domain"/>
    <property type="match status" value="1"/>
</dbReference>
<feature type="site" description="Important for catalytic activity, responsible for pKa modulation of the active site Glu and correct orientation of both the proton donor and substrate" evidence="5">
    <location>
        <position position="206"/>
    </location>
</feature>
<evidence type="ECO:0000256" key="5">
    <source>
        <dbReference type="PIRSR" id="PIRSR606710-2"/>
    </source>
</evidence>
<sequence length="524" mass="57548">MPRRYRTSVRKSAIRAHDHPIQRPTGPSPIGVPVSLDRRSLFRAGGALAVVGGLSTAAAAASGPAAAEGAGRGPAEDGLPTRNPLVEQRADPFITRPVDGMYYLTGSVPEYDRIVVRGASTLDGLATARERTVWRRPASGPMGGYIWAPELHRIDGKWYIYFAAGDSDQPFRIRTYVLESANADPRESGWVLRGQMVTAWDTFTLDATTFEHRGKRYFLWAQSEPGINTNSNLYIAEMASPLALRTAPVRIAQPTLSWEVQGFRVNEGPAVLIRNGRVFVTFSASATDARYCMGLLTADENADLLDARSWTKTPTPVFTTNDATRQYGPGHNSFTTVGDRDVLVYHARDYRDITGDPLFDPNRHTRVQRLYWNDDGTPAFGVPVGKGGPAVRLSPVDSPHLVVRHFEYRLRVDGNVRELADSQFRIVDGFLGAGTAAVQSVNFPDRYARVDGTSLRVDPYEDGDAYGRLASFVRVEGLADRDAVSLRLSADPSAYVAHDGSGRLVVTKPGNDRRARERATFRLA</sequence>
<feature type="region of interest" description="Disordered" evidence="7">
    <location>
        <begin position="65"/>
        <end position="90"/>
    </location>
</feature>
<dbReference type="PROSITE" id="PS51318">
    <property type="entry name" value="TAT"/>
    <property type="match status" value="1"/>
</dbReference>
<evidence type="ECO:0000256" key="2">
    <source>
        <dbReference type="ARBA" id="ARBA00022729"/>
    </source>
</evidence>
<dbReference type="CDD" id="cd23265">
    <property type="entry name" value="beta-trefoil_ABD_ABFB-like"/>
    <property type="match status" value="1"/>
</dbReference>
<dbReference type="SUPFAM" id="SSF75005">
    <property type="entry name" value="Arabinanase/levansucrase/invertase"/>
    <property type="match status" value="1"/>
</dbReference>
<proteinExistence type="inferred from homology"/>
<dbReference type="Gene3D" id="2.80.10.50">
    <property type="match status" value="1"/>
</dbReference>
<dbReference type="Pfam" id="PF05270">
    <property type="entry name" value="AbfB"/>
    <property type="match status" value="1"/>
</dbReference>
<dbReference type="OrthoDB" id="177947at2"/>
<keyword evidence="4 6" id="KW-0326">Glycosidase</keyword>
<dbReference type="PANTHER" id="PTHR43817:SF1">
    <property type="entry name" value="HYDROLASE, FAMILY 43, PUTATIVE (AFU_ORTHOLOGUE AFUA_3G01660)-RELATED"/>
    <property type="match status" value="1"/>
</dbReference>
<keyword evidence="3 6" id="KW-0378">Hydrolase</keyword>
<dbReference type="InterPro" id="IPR036195">
    <property type="entry name" value="AbfB_ABD_sf"/>
</dbReference>
<organism evidence="9 10">
    <name type="scientific">Saccharothrix syringae</name>
    <name type="common">Nocardiopsis syringae</name>
    <dbReference type="NCBI Taxonomy" id="103733"/>
    <lineage>
        <taxon>Bacteria</taxon>
        <taxon>Bacillati</taxon>
        <taxon>Actinomycetota</taxon>
        <taxon>Actinomycetes</taxon>
        <taxon>Pseudonocardiales</taxon>
        <taxon>Pseudonocardiaceae</taxon>
        <taxon>Saccharothrix</taxon>
    </lineage>
</organism>
<feature type="compositionally biased region" description="Basic residues" evidence="7">
    <location>
        <begin position="1"/>
        <end position="14"/>
    </location>
</feature>
<dbReference type="InterPro" id="IPR006311">
    <property type="entry name" value="TAT_signal"/>
</dbReference>
<evidence type="ECO:0000256" key="6">
    <source>
        <dbReference type="RuleBase" id="RU361187"/>
    </source>
</evidence>
<feature type="region of interest" description="Disordered" evidence="7">
    <location>
        <begin position="1"/>
        <end position="31"/>
    </location>
</feature>
<keyword evidence="10" id="KW-1185">Reference proteome</keyword>
<dbReference type="GO" id="GO:0046556">
    <property type="term" value="F:alpha-L-arabinofuranosidase activity"/>
    <property type="evidence" value="ECO:0007669"/>
    <property type="project" value="InterPro"/>
</dbReference>
<protein>
    <submittedName>
        <fullName evidence="9">Alpha-arabinofuranosidase</fullName>
    </submittedName>
</protein>
<dbReference type="AlphaFoldDB" id="A0A5Q0GWU8"/>
<reference evidence="10" key="1">
    <citation type="journal article" date="2021" name="Curr. Microbiol.">
        <title>Complete genome of nocamycin-producing strain Saccharothrix syringae NRRL B-16468 reveals the biosynthetic potential for secondary metabolites.</title>
        <authorList>
            <person name="Mo X."/>
            <person name="Yang S."/>
        </authorList>
    </citation>
    <scope>NUCLEOTIDE SEQUENCE [LARGE SCALE GENOMIC DNA]</scope>
    <source>
        <strain evidence="10">ATCC 51364 / DSM 43886 / JCM 6844 / KCTC 9398 / NBRC 14523 / NRRL B-16468 / INA 2240</strain>
    </source>
</reference>
<dbReference type="CDD" id="cd18817">
    <property type="entry name" value="GH43f_LbAraf43-like"/>
    <property type="match status" value="1"/>
</dbReference>
<evidence type="ECO:0000259" key="8">
    <source>
        <dbReference type="Pfam" id="PF05270"/>
    </source>
</evidence>
<dbReference type="InterPro" id="IPR006710">
    <property type="entry name" value="Glyco_hydro_43"/>
</dbReference>
<keyword evidence="2" id="KW-0732">Signal</keyword>
<evidence type="ECO:0000256" key="4">
    <source>
        <dbReference type="ARBA" id="ARBA00023295"/>
    </source>
</evidence>